<dbReference type="EMBL" id="BMTZ01000012">
    <property type="protein sequence ID" value="GGT61539.1"/>
    <property type="molecule type" value="Genomic_DNA"/>
</dbReference>
<proteinExistence type="predicted"/>
<dbReference type="RefSeq" id="WP_189365505.1">
    <property type="nucleotide sequence ID" value="NZ_BMTZ01000012.1"/>
</dbReference>
<evidence type="ECO:0000313" key="2">
    <source>
        <dbReference type="Proteomes" id="UP000629911"/>
    </source>
</evidence>
<organism evidence="1 2">
    <name type="scientific">Streptomyces variabilis</name>
    <dbReference type="NCBI Taxonomy" id="67372"/>
    <lineage>
        <taxon>Bacteria</taxon>
        <taxon>Bacillati</taxon>
        <taxon>Actinomycetota</taxon>
        <taxon>Actinomycetes</taxon>
        <taxon>Kitasatosporales</taxon>
        <taxon>Streptomycetaceae</taxon>
        <taxon>Streptomyces</taxon>
        <taxon>Streptomyces griseoincarnatus group</taxon>
    </lineage>
</organism>
<dbReference type="Proteomes" id="UP000629911">
    <property type="component" value="Unassembled WGS sequence"/>
</dbReference>
<reference evidence="2" key="1">
    <citation type="journal article" date="2019" name="Int. J. Syst. Evol. Microbiol.">
        <title>The Global Catalogue of Microorganisms (GCM) 10K type strain sequencing project: providing services to taxonomists for standard genome sequencing and annotation.</title>
        <authorList>
            <consortium name="The Broad Institute Genomics Platform"/>
            <consortium name="The Broad Institute Genome Sequencing Center for Infectious Disease"/>
            <person name="Wu L."/>
            <person name="Ma J."/>
        </authorList>
    </citation>
    <scope>NUCLEOTIDE SEQUENCE [LARGE SCALE GENOMIC DNA]</scope>
    <source>
        <strain evidence="2">JCM 4422</strain>
    </source>
</reference>
<protein>
    <submittedName>
        <fullName evidence="1">Uncharacterized protein</fullName>
    </submittedName>
</protein>
<sequence length="211" mass="23198">MTEQSLKRSLVPTGFNLVLPPGWGKIDLHEEVVNDSVLALVDRSIDQLPQDLPRDDVSKVRMELFKQLRKAARKASRANGMMLYLPVERVRGSVVPASFVVSEPITATGAGFHPDQVLKGVAAERGESETVTVDGSAGTRVERIVPPPEGSEIEFPSRRVEYILPLPGSPFPSWLAITFSTIGDGKPDSEYTSALVNLFDAVMTTFRWSYE</sequence>
<gene>
    <name evidence="1" type="ORF">GCM10010287_40070</name>
</gene>
<keyword evidence="2" id="KW-1185">Reference proteome</keyword>
<comment type="caution">
    <text evidence="1">The sequence shown here is derived from an EMBL/GenBank/DDBJ whole genome shotgun (WGS) entry which is preliminary data.</text>
</comment>
<name>A0ABQ2U190_9ACTN</name>
<evidence type="ECO:0000313" key="1">
    <source>
        <dbReference type="EMBL" id="GGT61539.1"/>
    </source>
</evidence>
<accession>A0ABQ2U190</accession>